<evidence type="ECO:0000313" key="1">
    <source>
        <dbReference type="EMBL" id="MBD2844551.1"/>
    </source>
</evidence>
<dbReference type="RefSeq" id="WP_190915320.1">
    <property type="nucleotide sequence ID" value="NZ_JACXIZ010000011.1"/>
</dbReference>
<keyword evidence="2" id="KW-1185">Reference proteome</keyword>
<proteinExistence type="predicted"/>
<gene>
    <name evidence="1" type="ORF">IDH44_05070</name>
</gene>
<sequence>MRRQLSTWLAALMVIGCWPWTGLPALPGERASAEPTVAEETYYPLQQTVVNRLLPGLIGGVGMLAKYDDEGPESVRIRRTTTPASTEPFAPITLARVFGPDGELLAVEELTDQSAGTTETIIALPPGGEPGIYRVSLSGGRSGDVLEIGLPDTPIWGVRGEMALSLGSTLPSPAYVYLPRTTEAVVLEALGGATVELFDALGQSLGSPAASGSRRLLTVEPAAADEVWRLELNAPRKGAIVFDGVPGLLTPSPAAALALKGGTAEADGLLVAGPLQARVREAMVDLATEPLAVNLDFFDEVPDDLEHPILEALHYGKYGFIMGSASPLSRQVLDPSNPYYGAITPWDPDNPGQPRPLPPTWESSLYPKIFSTWDPLNMAAAVSIPGELNPAYDHEGLRNRATLGALHRLVMMQGDDYIRENDLRSTANPLTHAFFAYYTVAHTYYLLHDSLDPAVDAVFREALIAAGDRMGDYKGYQSNQWLHTIEGHLFTYMATGEPRFLGYFERMITSYVDGTHGAASKFGQHPAGYYLEEYGADGHYGAMNDTMMLSIYYRYRELPGADPVLTAKLYDSIERALEFQQYYWLPQPSGTANNSAMAPSAMSTRTQSRLGIASYPGMYMAHPDFPLGRAKYEMINDPLTGPGDAMTFAHLINNDDWALRLLEWALPLEDQQFAESNTSGGWISNLYHIYSQSQQAQAATLPVYEQEGTWTLPGHVAWKRGGLYGVVFYEVEGASSIRPQSKVGGGPSAFWSEGTGAALLSTKNRKSGTVTTPADMTHSAIYGELTGGAMFHTGRERSTFHWIVQDEIFEIRSTLTSPAGTLVWRYALGDEQTDVTVTLDSPDVAEAYLNLPLFMREPDAEIVGPANGQAAFVLDDHAIVFEWPTTVNASLRAPIDTFAGDIEPLTLAIPSDGTSITFSVYAADACELTFVE</sequence>
<dbReference type="PROSITE" id="PS51257">
    <property type="entry name" value="PROKAR_LIPOPROTEIN"/>
    <property type="match status" value="1"/>
</dbReference>
<name>A0A927BRG5_9BACL</name>
<organism evidence="1 2">
    <name type="scientific">Paenibacillus sabuli</name>
    <dbReference type="NCBI Taxonomy" id="2772509"/>
    <lineage>
        <taxon>Bacteria</taxon>
        <taxon>Bacillati</taxon>
        <taxon>Bacillota</taxon>
        <taxon>Bacilli</taxon>
        <taxon>Bacillales</taxon>
        <taxon>Paenibacillaceae</taxon>
        <taxon>Paenibacillus</taxon>
    </lineage>
</organism>
<dbReference type="Proteomes" id="UP000621560">
    <property type="component" value="Unassembled WGS sequence"/>
</dbReference>
<reference evidence="1" key="1">
    <citation type="submission" date="2020-09" db="EMBL/GenBank/DDBJ databases">
        <title>A novel bacterium of genus Paenibacillus, isolated from South China Sea.</title>
        <authorList>
            <person name="Huang H."/>
            <person name="Mo K."/>
            <person name="Hu Y."/>
        </authorList>
    </citation>
    <scope>NUCLEOTIDE SEQUENCE</scope>
    <source>
        <strain evidence="1">IB182496</strain>
    </source>
</reference>
<accession>A0A927BRG5</accession>
<comment type="caution">
    <text evidence="1">The sequence shown here is derived from an EMBL/GenBank/DDBJ whole genome shotgun (WGS) entry which is preliminary data.</text>
</comment>
<dbReference type="AlphaFoldDB" id="A0A927BRG5"/>
<dbReference type="EMBL" id="JACXIZ010000011">
    <property type="protein sequence ID" value="MBD2844551.1"/>
    <property type="molecule type" value="Genomic_DNA"/>
</dbReference>
<protein>
    <submittedName>
        <fullName evidence="1">Uncharacterized protein</fullName>
    </submittedName>
</protein>
<evidence type="ECO:0000313" key="2">
    <source>
        <dbReference type="Proteomes" id="UP000621560"/>
    </source>
</evidence>